<evidence type="ECO:0000256" key="5">
    <source>
        <dbReference type="SAM" id="Phobius"/>
    </source>
</evidence>
<keyword evidence="4 5" id="KW-0472">Membrane</keyword>
<evidence type="ECO:0000256" key="4">
    <source>
        <dbReference type="ARBA" id="ARBA00023136"/>
    </source>
</evidence>
<evidence type="ECO:0000313" key="7">
    <source>
        <dbReference type="Proteomes" id="UP000887575"/>
    </source>
</evidence>
<dbReference type="InterPro" id="IPR001902">
    <property type="entry name" value="SLC26A/SulP_fam"/>
</dbReference>
<accession>A0AAF3FSM9</accession>
<keyword evidence="3 5" id="KW-1133">Transmembrane helix</keyword>
<feature type="transmembrane region" description="Helical" evidence="5">
    <location>
        <begin position="112"/>
        <end position="129"/>
    </location>
</feature>
<dbReference type="AlphaFoldDB" id="A0AAF3FSM9"/>
<evidence type="ECO:0000256" key="3">
    <source>
        <dbReference type="ARBA" id="ARBA00022989"/>
    </source>
</evidence>
<keyword evidence="2 5" id="KW-0812">Transmembrane</keyword>
<name>A0AAF3FSM9_9BILA</name>
<dbReference type="Pfam" id="PF00916">
    <property type="entry name" value="Sulfate_transp"/>
    <property type="match status" value="1"/>
</dbReference>
<evidence type="ECO:0000259" key="6">
    <source>
        <dbReference type="Pfam" id="PF00916"/>
    </source>
</evidence>
<feature type="transmembrane region" description="Helical" evidence="5">
    <location>
        <begin position="141"/>
        <end position="158"/>
    </location>
</feature>
<dbReference type="GO" id="GO:0055085">
    <property type="term" value="P:transmembrane transport"/>
    <property type="evidence" value="ECO:0007669"/>
    <property type="project" value="InterPro"/>
</dbReference>
<evidence type="ECO:0000313" key="8">
    <source>
        <dbReference type="WBParaSite" id="MBELARI_LOCUS9151"/>
    </source>
</evidence>
<protein>
    <recommendedName>
        <fullName evidence="6">SLC26A/SulP transporter domain-containing protein</fullName>
    </recommendedName>
</protein>
<dbReference type="Proteomes" id="UP000887575">
    <property type="component" value="Unassembled WGS sequence"/>
</dbReference>
<evidence type="ECO:0000256" key="2">
    <source>
        <dbReference type="ARBA" id="ARBA00022692"/>
    </source>
</evidence>
<keyword evidence="7" id="KW-1185">Reference proteome</keyword>
<reference evidence="8" key="1">
    <citation type="submission" date="2024-02" db="UniProtKB">
        <authorList>
            <consortium name="WormBaseParasite"/>
        </authorList>
    </citation>
    <scope>IDENTIFICATION</scope>
</reference>
<sequence>MIGHARTSLLPDGSTEYKGIENLHPVDIVAALSFTTGIIQLIMWLFRLEFLTAYMSDAVVNGFMFGAAIHSARSQLPALLGIKVPNRDSEFFMIIYQLIDICKEFDHVNWKVLLISLTSITFLLGSRFLSDRYWPFKKIPFPSELILLVSVTIFSHFLKIHEKWKVNIINDIPTG</sequence>
<proteinExistence type="predicted"/>
<dbReference type="InterPro" id="IPR011547">
    <property type="entry name" value="SLC26A/SulP_dom"/>
</dbReference>
<organism evidence="7 8">
    <name type="scientific">Mesorhabditis belari</name>
    <dbReference type="NCBI Taxonomy" id="2138241"/>
    <lineage>
        <taxon>Eukaryota</taxon>
        <taxon>Metazoa</taxon>
        <taxon>Ecdysozoa</taxon>
        <taxon>Nematoda</taxon>
        <taxon>Chromadorea</taxon>
        <taxon>Rhabditida</taxon>
        <taxon>Rhabditina</taxon>
        <taxon>Rhabditomorpha</taxon>
        <taxon>Rhabditoidea</taxon>
        <taxon>Rhabditidae</taxon>
        <taxon>Mesorhabditinae</taxon>
        <taxon>Mesorhabditis</taxon>
    </lineage>
</organism>
<evidence type="ECO:0000256" key="1">
    <source>
        <dbReference type="ARBA" id="ARBA00004141"/>
    </source>
</evidence>
<comment type="subcellular location">
    <subcellularLocation>
        <location evidence="1">Membrane</location>
        <topology evidence="1">Multi-pass membrane protein</topology>
    </subcellularLocation>
</comment>
<feature type="transmembrane region" description="Helical" evidence="5">
    <location>
        <begin position="28"/>
        <end position="46"/>
    </location>
</feature>
<feature type="domain" description="SLC26A/SulP transporter" evidence="6">
    <location>
        <begin position="23"/>
        <end position="175"/>
    </location>
</feature>
<dbReference type="WBParaSite" id="MBELARI_LOCUS9151">
    <property type="protein sequence ID" value="MBELARI_LOCUS9151"/>
    <property type="gene ID" value="MBELARI_LOCUS9151"/>
</dbReference>
<dbReference type="GO" id="GO:0016020">
    <property type="term" value="C:membrane"/>
    <property type="evidence" value="ECO:0007669"/>
    <property type="project" value="UniProtKB-SubCell"/>
</dbReference>
<dbReference type="PANTHER" id="PTHR11814">
    <property type="entry name" value="SULFATE TRANSPORTER"/>
    <property type="match status" value="1"/>
</dbReference>